<evidence type="ECO:0000313" key="9">
    <source>
        <dbReference type="EMBL" id="PON91625.1"/>
    </source>
</evidence>
<dbReference type="GO" id="GO:0005634">
    <property type="term" value="C:nucleus"/>
    <property type="evidence" value="ECO:0007669"/>
    <property type="project" value="UniProtKB-SubCell"/>
</dbReference>
<dbReference type="GO" id="GO:0030154">
    <property type="term" value="P:cell differentiation"/>
    <property type="evidence" value="ECO:0007669"/>
    <property type="project" value="UniProtKB-KW"/>
</dbReference>
<proteinExistence type="predicted"/>
<evidence type="ECO:0000256" key="5">
    <source>
        <dbReference type="ARBA" id="ARBA00023163"/>
    </source>
</evidence>
<keyword evidence="2" id="KW-0221">Differentiation</keyword>
<reference evidence="10" key="1">
    <citation type="submission" date="2016-06" db="EMBL/GenBank/DDBJ databases">
        <title>Parallel loss of symbiosis genes in relatives of nitrogen-fixing non-legume Parasponia.</title>
        <authorList>
            <person name="Van Velzen R."/>
            <person name="Holmer R."/>
            <person name="Bu F."/>
            <person name="Rutten L."/>
            <person name="Van Zeijl A."/>
            <person name="Liu W."/>
            <person name="Santuari L."/>
            <person name="Cao Q."/>
            <person name="Sharma T."/>
            <person name="Shen D."/>
            <person name="Roswanjaya Y."/>
            <person name="Wardhani T."/>
            <person name="Kalhor M.S."/>
            <person name="Jansen J."/>
            <person name="Van den Hoogen J."/>
            <person name="Gungor B."/>
            <person name="Hartog M."/>
            <person name="Hontelez J."/>
            <person name="Verver J."/>
            <person name="Yang W.-C."/>
            <person name="Schijlen E."/>
            <person name="Repin R."/>
            <person name="Schilthuizen M."/>
            <person name="Schranz E."/>
            <person name="Heidstra R."/>
            <person name="Miyata K."/>
            <person name="Fedorova E."/>
            <person name="Kohlen W."/>
            <person name="Bisseling T."/>
            <person name="Smit S."/>
            <person name="Geurts R."/>
        </authorList>
    </citation>
    <scope>NUCLEOTIDE SEQUENCE [LARGE SCALE GENOMIC DNA]</scope>
    <source>
        <strain evidence="10">cv. RG33-2</strain>
    </source>
</reference>
<dbReference type="GO" id="GO:0000977">
    <property type="term" value="F:RNA polymerase II transcription regulatory region sequence-specific DNA binding"/>
    <property type="evidence" value="ECO:0007669"/>
    <property type="project" value="InterPro"/>
</dbReference>
<keyword evidence="6" id="KW-0539">Nucleus</keyword>
<dbReference type="InterPro" id="IPR002487">
    <property type="entry name" value="TF_Kbox"/>
</dbReference>
<dbReference type="Pfam" id="PF00319">
    <property type="entry name" value="SRF-TF"/>
    <property type="match status" value="1"/>
</dbReference>
<dbReference type="PANTHER" id="PTHR48019">
    <property type="entry name" value="SERUM RESPONSE FACTOR HOMOLOG"/>
    <property type="match status" value="1"/>
</dbReference>
<dbReference type="PROSITE" id="PS50066">
    <property type="entry name" value="MADS_BOX_2"/>
    <property type="match status" value="1"/>
</dbReference>
<dbReference type="PROSITE" id="PS00350">
    <property type="entry name" value="MADS_BOX_1"/>
    <property type="match status" value="1"/>
</dbReference>
<dbReference type="InterPro" id="IPR002100">
    <property type="entry name" value="TF_MADSbox"/>
</dbReference>
<dbReference type="InterPro" id="IPR050142">
    <property type="entry name" value="MADS-box/MEF2_TF"/>
</dbReference>
<keyword evidence="4" id="KW-0238">DNA-binding</keyword>
<dbReference type="FunFam" id="3.40.1810.10:FF:000007">
    <property type="entry name" value="Transcription factor, MADS-box"/>
    <property type="match status" value="1"/>
</dbReference>
<evidence type="ECO:0000259" key="8">
    <source>
        <dbReference type="PROSITE" id="PS51297"/>
    </source>
</evidence>
<dbReference type="EMBL" id="JXTC01000073">
    <property type="protein sequence ID" value="PON91625.1"/>
    <property type="molecule type" value="Genomic_DNA"/>
</dbReference>
<evidence type="ECO:0000256" key="3">
    <source>
        <dbReference type="ARBA" id="ARBA00023015"/>
    </source>
</evidence>
<dbReference type="SMART" id="SM00432">
    <property type="entry name" value="MADS"/>
    <property type="match status" value="1"/>
</dbReference>
<accession>A0A2P5F1H2</accession>
<dbReference type="PRINTS" id="PR00404">
    <property type="entry name" value="MADSDOMAIN"/>
</dbReference>
<protein>
    <submittedName>
        <fullName evidence="9">MADS-box transcription factor</fullName>
    </submittedName>
</protein>
<dbReference type="SUPFAM" id="SSF55455">
    <property type="entry name" value="SRF-like"/>
    <property type="match status" value="1"/>
</dbReference>
<dbReference type="CDD" id="cd00265">
    <property type="entry name" value="MADS_MEF2_like"/>
    <property type="match status" value="1"/>
</dbReference>
<dbReference type="STRING" id="63057.A0A2P5F1H2"/>
<keyword evidence="5" id="KW-0804">Transcription</keyword>
<dbReference type="GO" id="GO:0046983">
    <property type="term" value="F:protein dimerization activity"/>
    <property type="evidence" value="ECO:0007669"/>
    <property type="project" value="InterPro"/>
</dbReference>
<sequence>MAREKIKIKKIDNVTARQVTFSKRRRGLVKKAQELSILCDAEVALIIFSATGKLFEFSSSSMKDLLARCEAQHNNHEKSDQLPSLELQLENNTNHMRLSKEVANKSLQLRQMMGVDLRGLKLDELLHLVKKLEAGLTRVLETKEKRFRIEIAALERKGAEMIKENQQLKQKLMMKLYSKGKKPVVMGYSDKYVIDINNTVMEERMSSNDQSAATNVCSCNSSNASLADDYSDTSLKLGLPCSS</sequence>
<dbReference type="Pfam" id="PF01486">
    <property type="entry name" value="K-box"/>
    <property type="match status" value="1"/>
</dbReference>
<dbReference type="InterPro" id="IPR033896">
    <property type="entry name" value="MEF2-like_N"/>
</dbReference>
<dbReference type="Gene3D" id="3.40.1810.10">
    <property type="entry name" value="Transcription factor, MADS-box"/>
    <property type="match status" value="1"/>
</dbReference>
<dbReference type="AlphaFoldDB" id="A0A2P5F1H2"/>
<keyword evidence="3" id="KW-0805">Transcription regulation</keyword>
<evidence type="ECO:0000313" key="10">
    <source>
        <dbReference type="Proteomes" id="UP000237000"/>
    </source>
</evidence>
<organism evidence="9 10">
    <name type="scientific">Trema orientale</name>
    <name type="common">Charcoal tree</name>
    <name type="synonym">Celtis orientalis</name>
    <dbReference type="NCBI Taxonomy" id="63057"/>
    <lineage>
        <taxon>Eukaryota</taxon>
        <taxon>Viridiplantae</taxon>
        <taxon>Streptophyta</taxon>
        <taxon>Embryophyta</taxon>
        <taxon>Tracheophyta</taxon>
        <taxon>Spermatophyta</taxon>
        <taxon>Magnoliopsida</taxon>
        <taxon>eudicotyledons</taxon>
        <taxon>Gunneridae</taxon>
        <taxon>Pentapetalae</taxon>
        <taxon>rosids</taxon>
        <taxon>fabids</taxon>
        <taxon>Rosales</taxon>
        <taxon>Cannabaceae</taxon>
        <taxon>Trema</taxon>
    </lineage>
</organism>
<gene>
    <name evidence="9" type="primary">TorMADS43</name>
    <name evidence="9" type="ORF">TorRG33x02_126640</name>
</gene>
<evidence type="ECO:0000259" key="7">
    <source>
        <dbReference type="PROSITE" id="PS50066"/>
    </source>
</evidence>
<evidence type="ECO:0000256" key="4">
    <source>
        <dbReference type="ARBA" id="ARBA00023125"/>
    </source>
</evidence>
<name>A0A2P5F1H2_TREOI</name>
<dbReference type="GO" id="GO:0045944">
    <property type="term" value="P:positive regulation of transcription by RNA polymerase II"/>
    <property type="evidence" value="ECO:0007669"/>
    <property type="project" value="InterPro"/>
</dbReference>
<comment type="caution">
    <text evidence="9">The sequence shown here is derived from an EMBL/GenBank/DDBJ whole genome shotgun (WGS) entry which is preliminary data.</text>
</comment>
<dbReference type="GO" id="GO:0003700">
    <property type="term" value="F:DNA-binding transcription factor activity"/>
    <property type="evidence" value="ECO:0007669"/>
    <property type="project" value="InterPro"/>
</dbReference>
<dbReference type="Proteomes" id="UP000237000">
    <property type="component" value="Unassembled WGS sequence"/>
</dbReference>
<keyword evidence="10" id="KW-1185">Reference proteome</keyword>
<dbReference type="InParanoid" id="A0A2P5F1H2"/>
<evidence type="ECO:0000256" key="2">
    <source>
        <dbReference type="ARBA" id="ARBA00022782"/>
    </source>
</evidence>
<dbReference type="OrthoDB" id="1898716at2759"/>
<feature type="domain" description="K-box" evidence="8">
    <location>
        <begin position="88"/>
        <end position="178"/>
    </location>
</feature>
<evidence type="ECO:0000256" key="6">
    <source>
        <dbReference type="ARBA" id="ARBA00023242"/>
    </source>
</evidence>
<comment type="subcellular location">
    <subcellularLocation>
        <location evidence="1">Nucleus</location>
    </subcellularLocation>
</comment>
<dbReference type="PROSITE" id="PS51297">
    <property type="entry name" value="K_BOX"/>
    <property type="match status" value="1"/>
</dbReference>
<dbReference type="InterPro" id="IPR036879">
    <property type="entry name" value="TF_MADSbox_sf"/>
</dbReference>
<feature type="domain" description="MADS-box" evidence="7">
    <location>
        <begin position="1"/>
        <end position="61"/>
    </location>
</feature>
<evidence type="ECO:0000256" key="1">
    <source>
        <dbReference type="ARBA" id="ARBA00004123"/>
    </source>
</evidence>